<geneLocation type="plasmid" evidence="1 2">
    <name>pANSO36C</name>
</geneLocation>
<name>A0ABM7ZCD3_NOSCO</name>
<organism evidence="1 2">
    <name type="scientific">Nostoc cf. commune SO-36</name>
    <dbReference type="NCBI Taxonomy" id="449208"/>
    <lineage>
        <taxon>Bacteria</taxon>
        <taxon>Bacillati</taxon>
        <taxon>Cyanobacteriota</taxon>
        <taxon>Cyanophyceae</taxon>
        <taxon>Nostocales</taxon>
        <taxon>Nostocaceae</taxon>
        <taxon>Nostoc</taxon>
    </lineage>
</organism>
<dbReference type="EMBL" id="AP025735">
    <property type="protein sequence ID" value="BDI20947.1"/>
    <property type="molecule type" value="Genomic_DNA"/>
</dbReference>
<evidence type="ECO:0000313" key="2">
    <source>
        <dbReference type="Proteomes" id="UP001055453"/>
    </source>
</evidence>
<keyword evidence="1" id="KW-0614">Plasmid</keyword>
<dbReference type="RefSeq" id="WP_251960988.1">
    <property type="nucleotide sequence ID" value="NZ_AP025735.1"/>
</dbReference>
<evidence type="ECO:0000313" key="1">
    <source>
        <dbReference type="EMBL" id="BDI20947.1"/>
    </source>
</evidence>
<keyword evidence="2" id="KW-1185">Reference proteome</keyword>
<gene>
    <name evidence="1" type="ORF">ANSO36C_67490</name>
</gene>
<sequence length="179" mass="20163">MSLTFREAKAQLEANNVGELRTILEQVGRPTTEPISTEDFEMLRVIYPLIKQGVSLLDALNSYNETPQNNVPAVNEMLNTLRQEFLASGVEGALRRDAKSFYMLYFQMWGDAMRSPEILNDPDIKAAYKGATISTLEAMQEINPTFLMSFRNRLRNKGFLPSVNQPQLIEAGIDTQEAA</sequence>
<reference evidence="1" key="1">
    <citation type="submission" date="2022-04" db="EMBL/GenBank/DDBJ databases">
        <title>Complete genome sequence of a cyanobacterium, Nostoc sp. SO-36, isolated in Antarctica.</title>
        <authorList>
            <person name="Kanesaki Y."/>
            <person name="Effendi D."/>
            <person name="Sakamoto T."/>
            <person name="Ohtani S."/>
            <person name="Awai K."/>
        </authorList>
    </citation>
    <scope>NUCLEOTIDE SEQUENCE</scope>
    <source>
        <strain evidence="1">SO-36</strain>
        <plasmid evidence="1">pANSO36C</plasmid>
    </source>
</reference>
<dbReference type="Proteomes" id="UP001055453">
    <property type="component" value="Plasmid pANSO36C"/>
</dbReference>
<proteinExistence type="predicted"/>
<accession>A0ABM7ZCD3</accession>
<protein>
    <submittedName>
        <fullName evidence="1">Uncharacterized protein</fullName>
    </submittedName>
</protein>